<dbReference type="Proteomes" id="UP000294616">
    <property type="component" value="Unassembled WGS sequence"/>
</dbReference>
<protein>
    <submittedName>
        <fullName evidence="3">Putative membrane protein</fullName>
    </submittedName>
</protein>
<dbReference type="Gene3D" id="1.20.1260.10">
    <property type="match status" value="1"/>
</dbReference>
<accession>A0A4R1LPU9</accession>
<feature type="signal peptide" evidence="1">
    <location>
        <begin position="1"/>
        <end position="19"/>
    </location>
</feature>
<dbReference type="PANTHER" id="PTHR38593:SF1">
    <property type="entry name" value="BLR2558 PROTEIN"/>
    <property type="match status" value="1"/>
</dbReference>
<keyword evidence="4" id="KW-1185">Reference proteome</keyword>
<evidence type="ECO:0000313" key="3">
    <source>
        <dbReference type="EMBL" id="TCK80782.1"/>
    </source>
</evidence>
<dbReference type="AlphaFoldDB" id="A0A4R1LPU9"/>
<keyword evidence="1" id="KW-0732">Signal</keyword>
<evidence type="ECO:0000259" key="2">
    <source>
        <dbReference type="Pfam" id="PF13628"/>
    </source>
</evidence>
<evidence type="ECO:0000313" key="4">
    <source>
        <dbReference type="Proteomes" id="UP000294616"/>
    </source>
</evidence>
<dbReference type="RefSeq" id="WP_165870339.1">
    <property type="nucleotide sequence ID" value="NZ_SMGO01000003.1"/>
</dbReference>
<dbReference type="EMBL" id="SMGO01000003">
    <property type="protein sequence ID" value="TCK80782.1"/>
    <property type="molecule type" value="Genomic_DNA"/>
</dbReference>
<name>A0A4R1LPU9_9SPHI</name>
<organism evidence="3 4">
    <name type="scientific">Albibacterium bauzanense</name>
    <dbReference type="NCBI Taxonomy" id="653929"/>
    <lineage>
        <taxon>Bacteria</taxon>
        <taxon>Pseudomonadati</taxon>
        <taxon>Bacteroidota</taxon>
        <taxon>Sphingobacteriia</taxon>
        <taxon>Sphingobacteriales</taxon>
        <taxon>Sphingobacteriaceae</taxon>
        <taxon>Albibacterium</taxon>
    </lineage>
</organism>
<feature type="domain" description="DUF4142" evidence="2">
    <location>
        <begin position="34"/>
        <end position="171"/>
    </location>
</feature>
<comment type="caution">
    <text evidence="3">The sequence shown here is derived from an EMBL/GenBank/DDBJ whole genome shotgun (WGS) entry which is preliminary data.</text>
</comment>
<dbReference type="PROSITE" id="PS51257">
    <property type="entry name" value="PROKAR_LIPOPROTEIN"/>
    <property type="match status" value="1"/>
</dbReference>
<sequence>MKKLRLLSTVIIALITVLAFQSCDDDDADNIRMDNQTFVTKASGSNNFEIAAGTLAMSKGESELVRDYGNHMVEDHTAVGVELSALAESKDWIISTELQAEDKIKIATLTALTGTAFDKEYAEIMVESHEDAVDLFTSASGSNGVMDTELKSFASGKLPTLKTHLEEAQTLEAEVDN</sequence>
<gene>
    <name evidence="3" type="ORF">C8N28_2536</name>
</gene>
<evidence type="ECO:0000256" key="1">
    <source>
        <dbReference type="SAM" id="SignalP"/>
    </source>
</evidence>
<dbReference type="InterPro" id="IPR012347">
    <property type="entry name" value="Ferritin-like"/>
</dbReference>
<dbReference type="InterPro" id="IPR025419">
    <property type="entry name" value="DUF4142"/>
</dbReference>
<reference evidence="3 4" key="1">
    <citation type="submission" date="2019-03" db="EMBL/GenBank/DDBJ databases">
        <title>Genomic Encyclopedia of Archaeal and Bacterial Type Strains, Phase II (KMG-II): from individual species to whole genera.</title>
        <authorList>
            <person name="Goeker M."/>
        </authorList>
    </citation>
    <scope>NUCLEOTIDE SEQUENCE [LARGE SCALE GENOMIC DNA]</scope>
    <source>
        <strain evidence="3 4">DSM 22554</strain>
    </source>
</reference>
<feature type="chain" id="PRO_5020381298" evidence="1">
    <location>
        <begin position="20"/>
        <end position="177"/>
    </location>
</feature>
<proteinExistence type="predicted"/>
<dbReference type="PANTHER" id="PTHR38593">
    <property type="entry name" value="BLR2558 PROTEIN"/>
    <property type="match status" value="1"/>
</dbReference>
<dbReference type="Pfam" id="PF13628">
    <property type="entry name" value="DUF4142"/>
    <property type="match status" value="1"/>
</dbReference>